<dbReference type="Pfam" id="PF13240">
    <property type="entry name" value="Zn_Ribbon_1"/>
    <property type="match status" value="1"/>
</dbReference>
<comment type="caution">
    <text evidence="5">The sequence shown here is derived from an EMBL/GenBank/DDBJ whole genome shotgun (WGS) entry which is preliminary data.</text>
</comment>
<evidence type="ECO:0000256" key="2">
    <source>
        <dbReference type="SAM" id="Phobius"/>
    </source>
</evidence>
<feature type="region of interest" description="Disordered" evidence="1">
    <location>
        <begin position="140"/>
        <end position="192"/>
    </location>
</feature>
<name>A0A2U2MQI8_9BIFI</name>
<dbReference type="Pfam" id="PF13354">
    <property type="entry name" value="Beta-lactamase2"/>
    <property type="match status" value="1"/>
</dbReference>
<feature type="domain" description="Zinc-ribbon" evidence="3">
    <location>
        <begin position="4"/>
        <end position="25"/>
    </location>
</feature>
<reference evidence="5 6" key="1">
    <citation type="journal article" date="2018" name="Int. J. Syst. Evol. Microbiol.">
        <title>Bifidobacterium catulorum sp. nov., a novel taxon from the faeces of the baby common marmoset (Callithrix jacchus).</title>
        <authorList>
            <person name="Modesto M."/>
            <person name="Michelini S."/>
            <person name="Oki K."/>
            <person name="Biavati B."/>
            <person name="Watanabe K."/>
            <person name="Mattarelli P."/>
        </authorList>
    </citation>
    <scope>NUCLEOTIDE SEQUENCE [LARGE SCALE GENOMIC DNA]</scope>
    <source>
        <strain evidence="5 6">MRM 8.19</strain>
    </source>
</reference>
<dbReference type="Proteomes" id="UP000245753">
    <property type="component" value="Unassembled WGS sequence"/>
</dbReference>
<protein>
    <recommendedName>
        <fullName evidence="7">Zinc-ribbon domain-containing protein</fullName>
    </recommendedName>
</protein>
<feature type="transmembrane region" description="Helical" evidence="2">
    <location>
        <begin position="114"/>
        <end position="137"/>
    </location>
</feature>
<dbReference type="Gene3D" id="3.40.710.10">
    <property type="entry name" value="DD-peptidase/beta-lactamase superfamily"/>
    <property type="match status" value="1"/>
</dbReference>
<keyword evidence="2" id="KW-0812">Transmembrane</keyword>
<sequence length="407" mass="41284">MMCCPHCKAQLPDDADFCTQCGKPVNDSADIGSEDTILRDGGQRQVLPSIQMPVQPVPAPTPMQAVSGQQPTQSIPPVSPNAAPAAGQAAAAALPPNGGRGGGLKGWLSDKRNLPIIIVGAALVVALMVCGGVVYSYSGGPKSEASSSSTSQSSAPTQTETTTVSPAPTETKTVTESPSSTPTATVTQQAPAKTGLNSAKLDSIVNKYSASAVSVVPSSGDPYNSSQANSRFVASGLYLPVYLAAHNGGGSSAISYADAMMRGMNNSYGNSAISAMGGRSSLNSWLSSAGYSSTDFERAFGDVTSSSYGAENYTSPSDAARMLIAVDQMGGTGLMTYSLASEGVAAPSGATIYGHRGRGIKNAYNYFITMKTSSGATAGIAVMTQSQGQGAAAQLANEILAEVNSEL</sequence>
<feature type="compositionally biased region" description="Polar residues" evidence="1">
    <location>
        <begin position="64"/>
        <end position="76"/>
    </location>
</feature>
<gene>
    <name evidence="5" type="ORF">DF200_09385</name>
</gene>
<evidence type="ECO:0000256" key="1">
    <source>
        <dbReference type="SAM" id="MobiDB-lite"/>
    </source>
</evidence>
<evidence type="ECO:0008006" key="7">
    <source>
        <dbReference type="Google" id="ProtNLM"/>
    </source>
</evidence>
<keyword evidence="2" id="KW-0472">Membrane</keyword>
<feature type="compositionally biased region" description="Low complexity" evidence="1">
    <location>
        <begin position="80"/>
        <end position="97"/>
    </location>
</feature>
<dbReference type="OrthoDB" id="3237080at2"/>
<dbReference type="RefSeq" id="WP_109138011.1">
    <property type="nucleotide sequence ID" value="NZ_QFFN01000038.1"/>
</dbReference>
<dbReference type="AlphaFoldDB" id="A0A2U2MQI8"/>
<keyword evidence="6" id="KW-1185">Reference proteome</keyword>
<dbReference type="InterPro" id="IPR026870">
    <property type="entry name" value="Zinc_ribbon_dom"/>
</dbReference>
<dbReference type="GO" id="GO:0008800">
    <property type="term" value="F:beta-lactamase activity"/>
    <property type="evidence" value="ECO:0007669"/>
    <property type="project" value="InterPro"/>
</dbReference>
<feature type="domain" description="Beta-lactamase class A catalytic" evidence="4">
    <location>
        <begin position="265"/>
        <end position="326"/>
    </location>
</feature>
<dbReference type="EMBL" id="QFFN01000038">
    <property type="protein sequence ID" value="PWG59103.1"/>
    <property type="molecule type" value="Genomic_DNA"/>
</dbReference>
<dbReference type="InterPro" id="IPR045155">
    <property type="entry name" value="Beta-lactam_cat"/>
</dbReference>
<evidence type="ECO:0000313" key="6">
    <source>
        <dbReference type="Proteomes" id="UP000245753"/>
    </source>
</evidence>
<dbReference type="InterPro" id="IPR012338">
    <property type="entry name" value="Beta-lactam/transpept-like"/>
</dbReference>
<evidence type="ECO:0000259" key="3">
    <source>
        <dbReference type="Pfam" id="PF13240"/>
    </source>
</evidence>
<dbReference type="GO" id="GO:0030655">
    <property type="term" value="P:beta-lactam antibiotic catabolic process"/>
    <property type="evidence" value="ECO:0007669"/>
    <property type="project" value="InterPro"/>
</dbReference>
<accession>A0A2U2MQI8</accession>
<proteinExistence type="predicted"/>
<evidence type="ECO:0000259" key="4">
    <source>
        <dbReference type="Pfam" id="PF13354"/>
    </source>
</evidence>
<evidence type="ECO:0000313" key="5">
    <source>
        <dbReference type="EMBL" id="PWG59103.1"/>
    </source>
</evidence>
<dbReference type="SUPFAM" id="SSF56601">
    <property type="entry name" value="beta-lactamase/transpeptidase-like"/>
    <property type="match status" value="1"/>
</dbReference>
<keyword evidence="2" id="KW-1133">Transmembrane helix</keyword>
<feature type="region of interest" description="Disordered" evidence="1">
    <location>
        <begin position="60"/>
        <end position="98"/>
    </location>
</feature>
<organism evidence="5 6">
    <name type="scientific">Bifidobacterium catulorum</name>
    <dbReference type="NCBI Taxonomy" id="1630173"/>
    <lineage>
        <taxon>Bacteria</taxon>
        <taxon>Bacillati</taxon>
        <taxon>Actinomycetota</taxon>
        <taxon>Actinomycetes</taxon>
        <taxon>Bifidobacteriales</taxon>
        <taxon>Bifidobacteriaceae</taxon>
        <taxon>Bifidobacterium</taxon>
    </lineage>
</organism>